<dbReference type="InterPro" id="IPR005612">
    <property type="entry name" value="CCAAT-binding_factor"/>
</dbReference>
<feature type="region of interest" description="Disordered" evidence="6">
    <location>
        <begin position="79"/>
        <end position="118"/>
    </location>
</feature>
<dbReference type="Pfam" id="PF07540">
    <property type="entry name" value="NOC3p"/>
    <property type="match status" value="1"/>
</dbReference>
<dbReference type="OrthoDB" id="10263597at2759"/>
<evidence type="ECO:0008006" key="11">
    <source>
        <dbReference type="Google" id="ProtNLM"/>
    </source>
</evidence>
<name>A0A177WFA4_BATDL</name>
<keyword evidence="3 5" id="KW-0175">Coiled coil</keyword>
<feature type="region of interest" description="Disordered" evidence="6">
    <location>
        <begin position="147"/>
        <end position="178"/>
    </location>
</feature>
<evidence type="ECO:0000313" key="9">
    <source>
        <dbReference type="EMBL" id="OAJ38788.1"/>
    </source>
</evidence>
<keyword evidence="4" id="KW-0539">Nucleus</keyword>
<comment type="similarity">
    <text evidence="2">Belongs to the CBF/MAK21 family.</text>
</comment>
<evidence type="ECO:0000256" key="5">
    <source>
        <dbReference type="SAM" id="Coils"/>
    </source>
</evidence>
<evidence type="ECO:0000313" key="10">
    <source>
        <dbReference type="Proteomes" id="UP000077115"/>
    </source>
</evidence>
<accession>A0A177WFA4</accession>
<feature type="compositionally biased region" description="Acidic residues" evidence="6">
    <location>
        <begin position="148"/>
        <end position="157"/>
    </location>
</feature>
<evidence type="ECO:0000259" key="7">
    <source>
        <dbReference type="Pfam" id="PF03914"/>
    </source>
</evidence>
<dbReference type="EMBL" id="DS022302">
    <property type="protein sequence ID" value="OAJ38788.1"/>
    <property type="molecule type" value="Genomic_DNA"/>
</dbReference>
<feature type="compositionally biased region" description="Polar residues" evidence="6">
    <location>
        <begin position="81"/>
        <end position="92"/>
    </location>
</feature>
<dbReference type="eggNOG" id="KOG2153">
    <property type="taxonomic scope" value="Eukaryota"/>
</dbReference>
<evidence type="ECO:0000259" key="8">
    <source>
        <dbReference type="Pfam" id="PF07540"/>
    </source>
</evidence>
<evidence type="ECO:0000256" key="4">
    <source>
        <dbReference type="ARBA" id="ARBA00023242"/>
    </source>
</evidence>
<dbReference type="InterPro" id="IPR016903">
    <property type="entry name" value="Nucleolar_cplx-assoc_3"/>
</dbReference>
<dbReference type="STRING" id="403673.A0A177WFA4"/>
<dbReference type="PANTHER" id="PTHR14428:SF5">
    <property type="entry name" value="NUCLEOLAR COMPLEX PROTEIN 3 HOMOLOG"/>
    <property type="match status" value="1"/>
</dbReference>
<evidence type="ECO:0000256" key="3">
    <source>
        <dbReference type="ARBA" id="ARBA00023054"/>
    </source>
</evidence>
<feature type="coiled-coil region" evidence="5">
    <location>
        <begin position="427"/>
        <end position="454"/>
    </location>
</feature>
<gene>
    <name evidence="9" type="ORF">BDEG_22693</name>
</gene>
<evidence type="ECO:0000256" key="2">
    <source>
        <dbReference type="ARBA" id="ARBA00007797"/>
    </source>
</evidence>
<feature type="domain" description="CCAAT-binding factor" evidence="7">
    <location>
        <begin position="524"/>
        <end position="690"/>
    </location>
</feature>
<proteinExistence type="inferred from homology"/>
<dbReference type="AlphaFoldDB" id="A0A177WFA4"/>
<dbReference type="Proteomes" id="UP000077115">
    <property type="component" value="Unassembled WGS sequence"/>
</dbReference>
<evidence type="ECO:0000256" key="1">
    <source>
        <dbReference type="ARBA" id="ARBA00004604"/>
    </source>
</evidence>
<reference evidence="9 10" key="1">
    <citation type="submission" date="2006-10" db="EMBL/GenBank/DDBJ databases">
        <title>The Genome Sequence of Batrachochytrium dendrobatidis JEL423.</title>
        <authorList>
            <consortium name="The Broad Institute Genome Sequencing Platform"/>
            <person name="Birren B."/>
            <person name="Lander E."/>
            <person name="Galagan J."/>
            <person name="Cuomo C."/>
            <person name="Devon K."/>
            <person name="Jaffe D."/>
            <person name="Butler J."/>
            <person name="Alvarez P."/>
            <person name="Gnerre S."/>
            <person name="Grabherr M."/>
            <person name="Kleber M."/>
            <person name="Mauceli E."/>
            <person name="Brockman W."/>
            <person name="Young S."/>
            <person name="LaButti K."/>
            <person name="Sykes S."/>
            <person name="DeCaprio D."/>
            <person name="Crawford M."/>
            <person name="Koehrsen M."/>
            <person name="Engels R."/>
            <person name="Montgomery P."/>
            <person name="Pearson M."/>
            <person name="Howarth C."/>
            <person name="Larson L."/>
            <person name="White J."/>
            <person name="O'Leary S."/>
            <person name="Kodira C."/>
            <person name="Zeng Q."/>
            <person name="Yandava C."/>
            <person name="Alvarado L."/>
            <person name="Longcore J."/>
            <person name="James T."/>
        </authorList>
    </citation>
    <scope>NUCLEOTIDE SEQUENCE [LARGE SCALE GENOMIC DNA]</scope>
    <source>
        <strain evidence="9 10">JEL423</strain>
    </source>
</reference>
<dbReference type="PANTHER" id="PTHR14428">
    <property type="entry name" value="NUCLEOLAR COMPLEX PROTEIN 3"/>
    <property type="match status" value="1"/>
</dbReference>
<dbReference type="GO" id="GO:0005730">
    <property type="term" value="C:nucleolus"/>
    <property type="evidence" value="ECO:0007669"/>
    <property type="project" value="UniProtKB-SubCell"/>
</dbReference>
<comment type="subcellular location">
    <subcellularLocation>
        <location evidence="1">Nucleus</location>
        <location evidence="1">Nucleolus</location>
    </subcellularLocation>
</comment>
<dbReference type="InterPro" id="IPR016024">
    <property type="entry name" value="ARM-type_fold"/>
</dbReference>
<dbReference type="InterPro" id="IPR011501">
    <property type="entry name" value="Noc3_N"/>
</dbReference>
<dbReference type="VEuPathDB" id="FungiDB:BDEG_22693"/>
<evidence type="ECO:0000256" key="6">
    <source>
        <dbReference type="SAM" id="MobiDB-lite"/>
    </source>
</evidence>
<sequence length="771" mass="86760">MVKRSWKKGYKDPLLQYAIGQTDEADHLSDQDMDAVAEYGMQSLSFLKELDPKSLLSTYQKERLENPWSKKSIRAADNAQEDQFSISDNISDASDVEASYERAPRSTSNGDSEAVSRLPIKTKTGEIVQLQSIPAQKVDQSDIYLSEVSDDESDVSEPESKPVSKPKTNKKQSASKTPSLTFLEAREQLAQIASRIIEDPENNIGELKTLQHLSKSSDARSVKFALLTQLAVFKDIIPGYRIRKLTDKELSASVSQEVKRVRRYEESLIGKYQEYLQLLESLVTDISDDDENSIPGIALKCLSDLLKSVPHFNFRLNIMTVVINSLRKVKALDLIHTCCNSIGELLREDVTGEASLEAVKLISKLAKQSHYQVRSCVIKTFLSLRLLDELHVDRDDGIRKSHPSKKRKQDGQVPYMSKKMRKINRAQADVDVELQEAEATIDRSERQKLHSETLKFVFLVYFRILKEAPESPLVVPALEGLGKFSHLINIDIFNDLVAAIKKICLHHLEHTDNNIKSSQRLSISLQCILTVLQLLSSIKDAIKTDMIQFHTATYAILSKLALDNPLKNYASSNSNSDRSKISLMLLVLELMLQKTHNMPANRVASFLKRLSTTALHLTDNATIGSLATIHKTLMRLPQLHSLIDGEEAVGSGVYNPYMDDMDLCNPFATNLWEMSIMANNHYHPSVRTAAIMVLQHSDSSKSKALPSDMHSLARNRPLKIMEEYDLFRGNSFAIRPPCKRPGRQLNIPVFVSGPSVMRISAFLENLELCLE</sequence>
<protein>
    <recommendedName>
        <fullName evidence="11">Nucleolar complex-associated protein 3</fullName>
    </recommendedName>
</protein>
<dbReference type="SUPFAM" id="SSF48371">
    <property type="entry name" value="ARM repeat"/>
    <property type="match status" value="1"/>
</dbReference>
<organism evidence="9 10">
    <name type="scientific">Batrachochytrium dendrobatidis (strain JEL423)</name>
    <dbReference type="NCBI Taxonomy" id="403673"/>
    <lineage>
        <taxon>Eukaryota</taxon>
        <taxon>Fungi</taxon>
        <taxon>Fungi incertae sedis</taxon>
        <taxon>Chytridiomycota</taxon>
        <taxon>Chytridiomycota incertae sedis</taxon>
        <taxon>Chytridiomycetes</taxon>
        <taxon>Rhizophydiales</taxon>
        <taxon>Rhizophydiales incertae sedis</taxon>
        <taxon>Batrachochytrium</taxon>
    </lineage>
</organism>
<feature type="domain" description="Nucleolar complex-associated protein 3 N-terminal" evidence="8">
    <location>
        <begin position="185"/>
        <end position="275"/>
    </location>
</feature>
<reference evidence="9 10" key="2">
    <citation type="submission" date="2016-05" db="EMBL/GenBank/DDBJ databases">
        <title>Lineage-specific infection strategies underlie the spectrum of fungal disease in amphibians.</title>
        <authorList>
            <person name="Cuomo C.A."/>
            <person name="Farrer R.A."/>
            <person name="James T."/>
            <person name="Longcore J."/>
            <person name="Birren B."/>
        </authorList>
    </citation>
    <scope>NUCLEOTIDE SEQUENCE [LARGE SCALE GENOMIC DNA]</scope>
    <source>
        <strain evidence="9 10">JEL423</strain>
    </source>
</reference>
<dbReference type="Pfam" id="PF03914">
    <property type="entry name" value="CBF"/>
    <property type="match status" value="1"/>
</dbReference>
<dbReference type="GO" id="GO:0003682">
    <property type="term" value="F:chromatin binding"/>
    <property type="evidence" value="ECO:0007669"/>
    <property type="project" value="TreeGrafter"/>
</dbReference>
<dbReference type="GO" id="GO:0006270">
    <property type="term" value="P:DNA replication initiation"/>
    <property type="evidence" value="ECO:0007669"/>
    <property type="project" value="TreeGrafter"/>
</dbReference>